<feature type="transmembrane region" description="Helical" evidence="1">
    <location>
        <begin position="20"/>
        <end position="46"/>
    </location>
</feature>
<protein>
    <submittedName>
        <fullName evidence="2">Uncharacterized protein</fullName>
    </submittedName>
</protein>
<reference evidence="2" key="1">
    <citation type="journal article" date="2019" name="Environ. Microbiol.">
        <title>Fungal ecological strategies reflected in gene transcription - a case study of two litter decomposers.</title>
        <authorList>
            <person name="Barbi F."/>
            <person name="Kohler A."/>
            <person name="Barry K."/>
            <person name="Baskaran P."/>
            <person name="Daum C."/>
            <person name="Fauchery L."/>
            <person name="Ihrmark K."/>
            <person name="Kuo A."/>
            <person name="LaButti K."/>
            <person name="Lipzen A."/>
            <person name="Morin E."/>
            <person name="Grigoriev I.V."/>
            <person name="Henrissat B."/>
            <person name="Lindahl B."/>
            <person name="Martin F."/>
        </authorList>
    </citation>
    <scope>NUCLEOTIDE SEQUENCE</scope>
    <source>
        <strain evidence="2">JB14</strain>
    </source>
</reference>
<sequence>MASTTIPTGVALPSFNNTIGAFFIGSSFATVLYGVTCVQTFLYFTLRCSQSDTWAMKSFVLVVL</sequence>
<dbReference type="Proteomes" id="UP000799118">
    <property type="component" value="Unassembled WGS sequence"/>
</dbReference>
<evidence type="ECO:0000256" key="1">
    <source>
        <dbReference type="SAM" id="Phobius"/>
    </source>
</evidence>
<name>A0A6A4GC50_9AGAR</name>
<keyword evidence="1" id="KW-0812">Transmembrane</keyword>
<gene>
    <name evidence="2" type="ORF">BT96DRAFT_1009774</name>
</gene>
<keyword evidence="3" id="KW-1185">Reference proteome</keyword>
<accession>A0A6A4GC50</accession>
<dbReference type="AlphaFoldDB" id="A0A6A4GC50"/>
<evidence type="ECO:0000313" key="2">
    <source>
        <dbReference type="EMBL" id="KAE9382985.1"/>
    </source>
</evidence>
<dbReference type="EMBL" id="ML770788">
    <property type="protein sequence ID" value="KAE9382985.1"/>
    <property type="molecule type" value="Genomic_DNA"/>
</dbReference>
<proteinExistence type="predicted"/>
<evidence type="ECO:0000313" key="3">
    <source>
        <dbReference type="Proteomes" id="UP000799118"/>
    </source>
</evidence>
<dbReference type="OrthoDB" id="2535105at2759"/>
<keyword evidence="1" id="KW-0472">Membrane</keyword>
<keyword evidence="1" id="KW-1133">Transmembrane helix</keyword>
<organism evidence="2 3">
    <name type="scientific">Gymnopus androsaceus JB14</name>
    <dbReference type="NCBI Taxonomy" id="1447944"/>
    <lineage>
        <taxon>Eukaryota</taxon>
        <taxon>Fungi</taxon>
        <taxon>Dikarya</taxon>
        <taxon>Basidiomycota</taxon>
        <taxon>Agaricomycotina</taxon>
        <taxon>Agaricomycetes</taxon>
        <taxon>Agaricomycetidae</taxon>
        <taxon>Agaricales</taxon>
        <taxon>Marasmiineae</taxon>
        <taxon>Omphalotaceae</taxon>
        <taxon>Gymnopus</taxon>
    </lineage>
</organism>